<dbReference type="OrthoDB" id="5239982at2759"/>
<feature type="signal peptide" evidence="1">
    <location>
        <begin position="1"/>
        <end position="18"/>
    </location>
</feature>
<gene>
    <name evidence="2" type="ORF">DL546_002634</name>
</gene>
<protein>
    <recommendedName>
        <fullName evidence="4">AA1-like domain-containing protein</fullName>
    </recommendedName>
</protein>
<feature type="chain" id="PRO_5019086584" description="AA1-like domain-containing protein" evidence="1">
    <location>
        <begin position="19"/>
        <end position="177"/>
    </location>
</feature>
<evidence type="ECO:0000256" key="1">
    <source>
        <dbReference type="SAM" id="SignalP"/>
    </source>
</evidence>
<dbReference type="Proteomes" id="UP000275385">
    <property type="component" value="Unassembled WGS sequence"/>
</dbReference>
<keyword evidence="3" id="KW-1185">Reference proteome</keyword>
<proteinExistence type="predicted"/>
<comment type="caution">
    <text evidence="2">The sequence shown here is derived from an EMBL/GenBank/DDBJ whole genome shotgun (WGS) entry which is preliminary data.</text>
</comment>
<accession>A0A420Y351</accession>
<sequence>MQFSSLALMVAALPAAFAFPSYKIPVGLSRILLANSADAACTYPESFEIQNFQTLTPTGGNDSTVDIHFGFFDQSTNIQTTCQRNATSKNVGKPNLAPRWACDNSLVEFIWQSPKLTMLEVACPGTTGTNRWEAAGSAVPNLTCAAASCNSTGYVSQCVSSVPSIQRNFTSIQPTPP</sequence>
<evidence type="ECO:0000313" key="2">
    <source>
        <dbReference type="EMBL" id="RKU42303.1"/>
    </source>
</evidence>
<evidence type="ECO:0000313" key="3">
    <source>
        <dbReference type="Proteomes" id="UP000275385"/>
    </source>
</evidence>
<reference evidence="2 3" key="1">
    <citation type="submission" date="2018-08" db="EMBL/GenBank/DDBJ databases">
        <title>Draft genome of the lignicolous fungus Coniochaeta pulveracea.</title>
        <authorList>
            <person name="Borstlap C.J."/>
            <person name="De Witt R.N."/>
            <person name="Botha A."/>
            <person name="Volschenk H."/>
        </authorList>
    </citation>
    <scope>NUCLEOTIDE SEQUENCE [LARGE SCALE GENOMIC DNA]</scope>
    <source>
        <strain evidence="2 3">CAB683</strain>
    </source>
</reference>
<name>A0A420Y351_9PEZI</name>
<dbReference type="AlphaFoldDB" id="A0A420Y351"/>
<evidence type="ECO:0008006" key="4">
    <source>
        <dbReference type="Google" id="ProtNLM"/>
    </source>
</evidence>
<keyword evidence="1" id="KW-0732">Signal</keyword>
<dbReference type="EMBL" id="QVQW01000058">
    <property type="protein sequence ID" value="RKU42303.1"/>
    <property type="molecule type" value="Genomic_DNA"/>
</dbReference>
<dbReference type="STRING" id="177199.A0A420Y351"/>
<organism evidence="2 3">
    <name type="scientific">Coniochaeta pulveracea</name>
    <dbReference type="NCBI Taxonomy" id="177199"/>
    <lineage>
        <taxon>Eukaryota</taxon>
        <taxon>Fungi</taxon>
        <taxon>Dikarya</taxon>
        <taxon>Ascomycota</taxon>
        <taxon>Pezizomycotina</taxon>
        <taxon>Sordariomycetes</taxon>
        <taxon>Sordariomycetidae</taxon>
        <taxon>Coniochaetales</taxon>
        <taxon>Coniochaetaceae</taxon>
        <taxon>Coniochaeta</taxon>
    </lineage>
</organism>